<name>A0ABU5HGJ2_9BACT</name>
<dbReference type="Proteomes" id="UP001291309">
    <property type="component" value="Unassembled WGS sequence"/>
</dbReference>
<dbReference type="EMBL" id="JAXIVS010000021">
    <property type="protein sequence ID" value="MDY7232581.1"/>
    <property type="molecule type" value="Genomic_DNA"/>
</dbReference>
<accession>A0ABU5HGJ2</accession>
<feature type="signal peptide" evidence="1">
    <location>
        <begin position="1"/>
        <end position="32"/>
    </location>
</feature>
<proteinExistence type="predicted"/>
<keyword evidence="1" id="KW-0732">Signal</keyword>
<dbReference type="RefSeq" id="WP_321551295.1">
    <property type="nucleotide sequence ID" value="NZ_JAXIVS010000021.1"/>
</dbReference>
<gene>
    <name evidence="2" type="ORF">SYV04_39710</name>
</gene>
<protein>
    <recommendedName>
        <fullName evidence="4">Fibronectin type-III domain-containing protein</fullName>
    </recommendedName>
</protein>
<sequence>MSERKWPTRTGFRIRLALVVGFLLAMMGTARADWEMREVPGTPDDVEVWPNGLYSVSTTQGAYLYAPGGGTLRSLPGFWAVGTHLSDGGCFAAFRRDDGVESVPTGCAPSADLFATGDAPNLTRVKHTRAGNAFAWGVDTVSGSALLAYGDGGVRQPGPWALLYNEPGLTTDALGVLSLDSGEHALVGIRPGAMGFLWYRGDQLQASYVAPGPYTPASPLAIELIPSGTAAPTALLATTSGLLRGTLDTSAFPFAEVDVPPQFRGTTVASVDVNTDAGTAYGEGFGMALAPQPGGSVVLRAVPGTRPEEFGTTWRVSPRQPPLPAPPREVACRGAEFCVLTLGRMPDAGVPNIAFYRNVHAPVVDAGTDASVPESSVGTIFVSVDDLDGDPVRVTVEPPEMRMNGVHVTSAVREDGVEFTVDAGPLCEGQAVHFELVTADGMASHQRRVGVDLRVRHTLPPETPELTTNRLTVQAGGDAGVIELLPPTNPRCAITDYYWEAQTPSAPAIAPGSMSATFPSPPTLCAENGVSYFYRVYAKDKEGLLSSPAEFGVQVRPWGTPYAPFGAGAGAALNAGQSLTIEPQAEHACVGSTGYPGVDTVWDLPAGALPPSKIQLLTEDGSPVTTTRAVTPRLTVQTEECASAVLPFSVRHVPKDGSGILGPVSAYEVTVNPNWVPLSAGQPVLTETSSTSQGVTGTVTAPWLNCISERGGVKANLRLEREDGSVAQQGTFNVPGPWTFPLGDRCEGARYRVVGQLVGGAGVQGGAGLGEDMPGTLAEDAELTVNVPPVTIPLEPLEAPRLTAVCGEAARGTLQQRLPLGPCATVPLTWEQIDEDGPALTQRVFTGPRIDVETQDTDFGALIGQSVVLRVTANNGLVSRQEHTVPITVEPFVALSRRTERPAGGETNLIGVSVELRNTTACGVREVVHEELLEGADYVSGSARFNGAPVEATFDGTRLKVSGLVLEGGATGQLSYVVRPKLLGSQRFEGQASLRTVPISRAPEAPLSGCGCSGGGSGAAALGLTGLLTVLRRRRKR</sequence>
<evidence type="ECO:0000313" key="2">
    <source>
        <dbReference type="EMBL" id="MDY7232581.1"/>
    </source>
</evidence>
<keyword evidence="3" id="KW-1185">Reference proteome</keyword>
<comment type="caution">
    <text evidence="2">The sequence shown here is derived from an EMBL/GenBank/DDBJ whole genome shotgun (WGS) entry which is preliminary data.</text>
</comment>
<evidence type="ECO:0000313" key="3">
    <source>
        <dbReference type="Proteomes" id="UP001291309"/>
    </source>
</evidence>
<evidence type="ECO:0008006" key="4">
    <source>
        <dbReference type="Google" id="ProtNLM"/>
    </source>
</evidence>
<organism evidence="2 3">
    <name type="scientific">Hyalangium rubrum</name>
    <dbReference type="NCBI Taxonomy" id="3103134"/>
    <lineage>
        <taxon>Bacteria</taxon>
        <taxon>Pseudomonadati</taxon>
        <taxon>Myxococcota</taxon>
        <taxon>Myxococcia</taxon>
        <taxon>Myxococcales</taxon>
        <taxon>Cystobacterineae</taxon>
        <taxon>Archangiaceae</taxon>
        <taxon>Hyalangium</taxon>
    </lineage>
</organism>
<evidence type="ECO:0000256" key="1">
    <source>
        <dbReference type="SAM" id="SignalP"/>
    </source>
</evidence>
<feature type="chain" id="PRO_5046433503" description="Fibronectin type-III domain-containing protein" evidence="1">
    <location>
        <begin position="33"/>
        <end position="1037"/>
    </location>
</feature>
<reference evidence="2 3" key="1">
    <citation type="submission" date="2023-12" db="EMBL/GenBank/DDBJ databases">
        <title>the genome sequence of Hyalangium sp. s54d21.</title>
        <authorList>
            <person name="Zhang X."/>
        </authorList>
    </citation>
    <scope>NUCLEOTIDE SEQUENCE [LARGE SCALE GENOMIC DNA]</scope>
    <source>
        <strain evidence="3">s54d21</strain>
    </source>
</reference>